<sequence>MNETITYDTWNDILSKRITDQLIDELDVLKWAYRTYGEKIVYACSFGAEGICFST</sequence>
<protein>
    <submittedName>
        <fullName evidence="1">Phosphoadenylyl-sulfate reductase (Thioredoxin) / Adenylyl-sulfate reductase (Thioredoxin)</fullName>
    </submittedName>
</protein>
<dbReference type="EMBL" id="LJZV01000002">
    <property type="protein sequence ID" value="KZD94849.1"/>
    <property type="molecule type" value="Genomic_DNA"/>
</dbReference>
<proteinExistence type="predicted"/>
<comment type="caution">
    <text evidence="1">The sequence shown here is derived from an EMBL/GenBank/DDBJ whole genome shotgun (WGS) entry which is preliminary data.</text>
</comment>
<dbReference type="Proteomes" id="UP000076442">
    <property type="component" value="Unassembled WGS sequence"/>
</dbReference>
<accession>A0AAP1E5Z0</accession>
<reference evidence="1 2" key="1">
    <citation type="submission" date="2015-09" db="EMBL/GenBank/DDBJ databases">
        <title>Spore heat resistance.</title>
        <authorList>
            <person name="Boekhorst J."/>
            <person name="Berendsen E.M."/>
            <person name="Wells-Bennik M.H."/>
            <person name="Kuipers O.P."/>
        </authorList>
    </citation>
    <scope>NUCLEOTIDE SEQUENCE [LARGE SCALE GENOMIC DNA]</scope>
    <source>
        <strain evidence="1 2">B4122</strain>
    </source>
</reference>
<dbReference type="AlphaFoldDB" id="A0AAP1E5Z0"/>
<evidence type="ECO:0000313" key="2">
    <source>
        <dbReference type="Proteomes" id="UP000076442"/>
    </source>
</evidence>
<gene>
    <name evidence="1" type="ORF">B4122_0606</name>
</gene>
<name>A0AAP1E5Z0_BACIU</name>
<organism evidence="1 2">
    <name type="scientific">Bacillus subtilis</name>
    <dbReference type="NCBI Taxonomy" id="1423"/>
    <lineage>
        <taxon>Bacteria</taxon>
        <taxon>Bacillati</taxon>
        <taxon>Bacillota</taxon>
        <taxon>Bacilli</taxon>
        <taxon>Bacillales</taxon>
        <taxon>Bacillaceae</taxon>
        <taxon>Bacillus</taxon>
    </lineage>
</organism>
<evidence type="ECO:0000313" key="1">
    <source>
        <dbReference type="EMBL" id="KZD94849.1"/>
    </source>
</evidence>